<name>A0A3D8SY27_9HELO</name>
<feature type="compositionally biased region" description="Polar residues" evidence="1">
    <location>
        <begin position="114"/>
        <end position="138"/>
    </location>
</feature>
<keyword evidence="3" id="KW-1185">Reference proteome</keyword>
<feature type="region of interest" description="Disordered" evidence="1">
    <location>
        <begin position="46"/>
        <end position="79"/>
    </location>
</feature>
<accession>A0A3D8SY27</accession>
<evidence type="ECO:0000313" key="3">
    <source>
        <dbReference type="Proteomes" id="UP000256328"/>
    </source>
</evidence>
<gene>
    <name evidence="2" type="ORF">BP5796_02325</name>
</gene>
<dbReference type="Proteomes" id="UP000256328">
    <property type="component" value="Unassembled WGS sequence"/>
</dbReference>
<organism evidence="2 3">
    <name type="scientific">Coleophoma crateriformis</name>
    <dbReference type="NCBI Taxonomy" id="565419"/>
    <lineage>
        <taxon>Eukaryota</taxon>
        <taxon>Fungi</taxon>
        <taxon>Dikarya</taxon>
        <taxon>Ascomycota</taxon>
        <taxon>Pezizomycotina</taxon>
        <taxon>Leotiomycetes</taxon>
        <taxon>Helotiales</taxon>
        <taxon>Dermateaceae</taxon>
        <taxon>Coleophoma</taxon>
    </lineage>
</organism>
<dbReference type="OrthoDB" id="10305525at2759"/>
<sequence>MPFHSSIPRALPNLSGLANQKVASFPYFIASQHQSVPSPALMQKSKIPLASKPPPPFTSSFSAQATPPSITPPADVTKSRLTSSIEKHIERIRSSRQPVNQYCRPAPSVKPTGIRNQSTRAASFSSHGSRQDSPTMRTLSRDPGWKRECKPMRSALKNSSATPTFCPEKKVHWNHHMSLTSELRIYYVPEGHLAEHGGYHFYPDFPGKKTITTEANGKRYLVKQDSLWKDPTQEGNQDITIPRCSDCVERAVNPGEFYSHLEYGHDLAHDRSIFFSACTQLLRCSAHIGVYRPWPRDPPEDEFDECTF</sequence>
<reference evidence="2 3" key="1">
    <citation type="journal article" date="2018" name="IMA Fungus">
        <title>IMA Genome-F 9: Draft genome sequence of Annulohypoxylon stygium, Aspergillus mulundensis, Berkeleyomyces basicola (syn. Thielaviopsis basicola), Ceratocystis smalleyi, two Cercospora beticola strains, Coleophoma cylindrospora, Fusarium fracticaudum, Phialophora cf. hyalina, and Morchella septimelata.</title>
        <authorList>
            <person name="Wingfield B.D."/>
            <person name="Bills G.F."/>
            <person name="Dong Y."/>
            <person name="Huang W."/>
            <person name="Nel W.J."/>
            <person name="Swalarsk-Parry B.S."/>
            <person name="Vaghefi N."/>
            <person name="Wilken P.M."/>
            <person name="An Z."/>
            <person name="de Beer Z.W."/>
            <person name="De Vos L."/>
            <person name="Chen L."/>
            <person name="Duong T.A."/>
            <person name="Gao Y."/>
            <person name="Hammerbacher A."/>
            <person name="Kikkert J.R."/>
            <person name="Li Y."/>
            <person name="Li H."/>
            <person name="Li K."/>
            <person name="Li Q."/>
            <person name="Liu X."/>
            <person name="Ma X."/>
            <person name="Naidoo K."/>
            <person name="Pethybridge S.J."/>
            <person name="Sun J."/>
            <person name="Steenkamp E.T."/>
            <person name="van der Nest M.A."/>
            <person name="van Wyk S."/>
            <person name="Wingfield M.J."/>
            <person name="Xiong C."/>
            <person name="Yue Q."/>
            <person name="Zhang X."/>
        </authorList>
    </citation>
    <scope>NUCLEOTIDE SEQUENCE [LARGE SCALE GENOMIC DNA]</scope>
    <source>
        <strain evidence="2 3">BP5796</strain>
    </source>
</reference>
<dbReference type="EMBL" id="PDLN01000003">
    <property type="protein sequence ID" value="RDW91160.1"/>
    <property type="molecule type" value="Genomic_DNA"/>
</dbReference>
<evidence type="ECO:0000256" key="1">
    <source>
        <dbReference type="SAM" id="MobiDB-lite"/>
    </source>
</evidence>
<feature type="region of interest" description="Disordered" evidence="1">
    <location>
        <begin position="91"/>
        <end position="146"/>
    </location>
</feature>
<dbReference type="AlphaFoldDB" id="A0A3D8SY27"/>
<evidence type="ECO:0000313" key="2">
    <source>
        <dbReference type="EMBL" id="RDW91160.1"/>
    </source>
</evidence>
<comment type="caution">
    <text evidence="2">The sequence shown here is derived from an EMBL/GenBank/DDBJ whole genome shotgun (WGS) entry which is preliminary data.</text>
</comment>
<protein>
    <submittedName>
        <fullName evidence="2">Uncharacterized protein</fullName>
    </submittedName>
</protein>
<proteinExistence type="predicted"/>